<reference evidence="5" key="1">
    <citation type="submission" date="2007-04" db="EMBL/GenBank/DDBJ databases">
        <title>Annotation of Pediculus humanus corporis strain USDA.</title>
        <authorList>
            <person name="Kirkness E."/>
            <person name="Hannick L."/>
            <person name="Hass B."/>
            <person name="Bruggner R."/>
            <person name="Lawson D."/>
            <person name="Bidwell S."/>
            <person name="Joardar V."/>
            <person name="Caler E."/>
            <person name="Walenz B."/>
            <person name="Inman J."/>
            <person name="Schobel S."/>
            <person name="Galinsky K."/>
            <person name="Amedeo P."/>
            <person name="Strausberg R."/>
        </authorList>
    </citation>
    <scope>NUCLEOTIDE SEQUENCE</scope>
    <source>
        <strain evidence="5">USDA</strain>
    </source>
</reference>
<dbReference type="Pfam" id="PF01709">
    <property type="entry name" value="Transcrip_reg"/>
    <property type="match status" value="1"/>
</dbReference>
<sequence length="273" mass="30780">MFSSFLRVSSVFFTNVVVQSRCNFDVVNQISKRWAGHSKWSNIKHVKMAKDQARASLFNKLSYKISLAAKEGENPETNSKLKAALAEAKQANMPNATIQGAIKKAKDSLAEKPYWLIYSSLDGLQIGFEVRTANPLVAVSKLNTFCKRLGLRNEKRGSDHYNEKGIIISKSNGSEDFYSRAVEDAIETNIEEVVECGENTIVFECLPEKLQASSNKLSAKGYEISDAFTEITFHNYVKITSDEMSRVKKITDRIESEFEDLLRIADNIKRDEN</sequence>
<evidence type="ECO:0000313" key="6">
    <source>
        <dbReference type="EnsemblMetazoa" id="PHUM580890-PA"/>
    </source>
</evidence>
<dbReference type="AlphaFoldDB" id="E0W206"/>
<dbReference type="Proteomes" id="UP000009046">
    <property type="component" value="Unassembled WGS sequence"/>
</dbReference>
<reference evidence="5" key="2">
    <citation type="submission" date="2007-04" db="EMBL/GenBank/DDBJ databases">
        <title>The genome of the human body louse.</title>
        <authorList>
            <consortium name="The Human Body Louse Genome Consortium"/>
            <person name="Kirkness E."/>
            <person name="Walenz B."/>
            <person name="Hass B."/>
            <person name="Bruggner R."/>
            <person name="Strausberg R."/>
        </authorList>
    </citation>
    <scope>NUCLEOTIDE SEQUENCE</scope>
    <source>
        <strain evidence="5">USDA</strain>
    </source>
</reference>
<protein>
    <recommendedName>
        <fullName evidence="8">Transcriptional regulatory protein</fullName>
    </recommendedName>
</protein>
<dbReference type="Gene3D" id="3.30.70.980">
    <property type="match status" value="2"/>
</dbReference>
<dbReference type="EMBL" id="DS235873">
    <property type="protein sequence ID" value="EEB19600.1"/>
    <property type="molecule type" value="Genomic_DNA"/>
</dbReference>
<dbReference type="InterPro" id="IPR017856">
    <property type="entry name" value="Integrase-like_N"/>
</dbReference>
<dbReference type="KEGG" id="phu:Phum_PHUM580890"/>
<dbReference type="InterPro" id="IPR002876">
    <property type="entry name" value="Transcrip_reg_TACO1-like"/>
</dbReference>
<dbReference type="SUPFAM" id="SSF75625">
    <property type="entry name" value="YebC-like"/>
    <property type="match status" value="1"/>
</dbReference>
<reference evidence="6" key="3">
    <citation type="submission" date="2021-02" db="UniProtKB">
        <authorList>
            <consortium name="EnsemblMetazoa"/>
        </authorList>
    </citation>
    <scope>IDENTIFICATION</scope>
    <source>
        <strain evidence="6">USDA</strain>
    </source>
</reference>
<accession>E0W206</accession>
<gene>
    <name evidence="6" type="primary">8232347</name>
    <name evidence="5" type="ORF">Phum_PHUM580890</name>
</gene>
<dbReference type="Pfam" id="PF20772">
    <property type="entry name" value="TACO1_YebC_N"/>
    <property type="match status" value="1"/>
</dbReference>
<evidence type="ECO:0000259" key="4">
    <source>
        <dbReference type="Pfam" id="PF20772"/>
    </source>
</evidence>
<evidence type="ECO:0000313" key="7">
    <source>
        <dbReference type="Proteomes" id="UP000009046"/>
    </source>
</evidence>
<keyword evidence="7" id="KW-1185">Reference proteome</keyword>
<evidence type="ECO:0000313" key="5">
    <source>
        <dbReference type="EMBL" id="EEB19600.1"/>
    </source>
</evidence>
<dbReference type="FunCoup" id="E0W206">
    <property type="interactions" value="502"/>
</dbReference>
<dbReference type="OrthoDB" id="2017544at2759"/>
<evidence type="ECO:0008006" key="8">
    <source>
        <dbReference type="Google" id="ProtNLM"/>
    </source>
</evidence>
<dbReference type="RefSeq" id="XP_002432338.1">
    <property type="nucleotide sequence ID" value="XM_002432293.1"/>
</dbReference>
<comment type="subcellular location">
    <subcellularLocation>
        <location evidence="1">Mitochondrion</location>
    </subcellularLocation>
</comment>
<dbReference type="FunFam" id="1.10.10.200:FF:000002">
    <property type="entry name" value="Probable transcriptional regulatory protein CLM62_37755"/>
    <property type="match status" value="1"/>
</dbReference>
<dbReference type="InterPro" id="IPR049083">
    <property type="entry name" value="TACO1_YebC_N"/>
</dbReference>
<dbReference type="CTD" id="8232347"/>
<organism>
    <name type="scientific">Pediculus humanus subsp. corporis</name>
    <name type="common">Body louse</name>
    <dbReference type="NCBI Taxonomy" id="121224"/>
    <lineage>
        <taxon>Eukaryota</taxon>
        <taxon>Metazoa</taxon>
        <taxon>Ecdysozoa</taxon>
        <taxon>Arthropoda</taxon>
        <taxon>Hexapoda</taxon>
        <taxon>Insecta</taxon>
        <taxon>Pterygota</taxon>
        <taxon>Neoptera</taxon>
        <taxon>Paraneoptera</taxon>
        <taxon>Psocodea</taxon>
        <taxon>Troctomorpha</taxon>
        <taxon>Phthiraptera</taxon>
        <taxon>Anoplura</taxon>
        <taxon>Pediculidae</taxon>
        <taxon>Pediculus</taxon>
    </lineage>
</organism>
<dbReference type="eggNOG" id="KOG2972">
    <property type="taxonomic scope" value="Eukaryota"/>
</dbReference>
<dbReference type="Gene3D" id="1.10.10.200">
    <property type="match status" value="1"/>
</dbReference>
<dbReference type="EMBL" id="AAZO01007069">
    <property type="status" value="NOT_ANNOTATED_CDS"/>
    <property type="molecule type" value="Genomic_DNA"/>
</dbReference>
<dbReference type="EnsemblMetazoa" id="PHUM580890-RA">
    <property type="protein sequence ID" value="PHUM580890-PA"/>
    <property type="gene ID" value="PHUM580890"/>
</dbReference>
<dbReference type="HOGENOM" id="CLU_062974_3_0_1"/>
<dbReference type="PANTHER" id="PTHR12532:SF0">
    <property type="entry name" value="TRANSLATIONAL ACTIVATOR OF CYTOCHROME C OXIDASE 1"/>
    <property type="match status" value="1"/>
</dbReference>
<feature type="domain" description="TACO1/YebC-like second and third" evidence="3">
    <location>
        <begin position="123"/>
        <end position="268"/>
    </location>
</feature>
<feature type="domain" description="TACO1/YebC-like N-terminal" evidence="4">
    <location>
        <begin position="38"/>
        <end position="107"/>
    </location>
</feature>
<dbReference type="InterPro" id="IPR029072">
    <property type="entry name" value="YebC-like"/>
</dbReference>
<dbReference type="InParanoid" id="E0W206"/>
<dbReference type="VEuPathDB" id="VectorBase:PHUM580890"/>
<dbReference type="STRING" id="121224.E0W206"/>
<dbReference type="InterPro" id="IPR026564">
    <property type="entry name" value="Transcrip_reg_TACO1-like_dom3"/>
</dbReference>
<dbReference type="PANTHER" id="PTHR12532">
    <property type="entry name" value="TRANSLATIONAL ACTIVATOR OF CYTOCHROME C OXIDASE 1"/>
    <property type="match status" value="1"/>
</dbReference>
<evidence type="ECO:0000256" key="1">
    <source>
        <dbReference type="ARBA" id="ARBA00004173"/>
    </source>
</evidence>
<dbReference type="GeneID" id="8232347"/>
<name>E0W206_PEDHC</name>
<dbReference type="InterPro" id="IPR048300">
    <property type="entry name" value="TACO1_YebC-like_2nd/3rd_dom"/>
</dbReference>
<evidence type="ECO:0000256" key="2">
    <source>
        <dbReference type="ARBA" id="ARBA00008724"/>
    </source>
</evidence>
<dbReference type="GO" id="GO:0005739">
    <property type="term" value="C:mitochondrion"/>
    <property type="evidence" value="ECO:0007669"/>
    <property type="project" value="UniProtKB-SubCell"/>
</dbReference>
<comment type="similarity">
    <text evidence="2">Belongs to the TACO1 family.</text>
</comment>
<evidence type="ECO:0000259" key="3">
    <source>
        <dbReference type="Pfam" id="PF01709"/>
    </source>
</evidence>
<proteinExistence type="inferred from homology"/>